<dbReference type="EMBL" id="PNRE01000009">
    <property type="protein sequence ID" value="PMR71733.1"/>
    <property type="molecule type" value="Genomic_DNA"/>
</dbReference>
<dbReference type="OrthoDB" id="332069at2"/>
<name>A0A2N7TU75_9GAMM</name>
<gene>
    <name evidence="1" type="ORF">C1H66_01465</name>
</gene>
<accession>A0A2N7TU75</accession>
<organism evidence="1 2">
    <name type="scientific">Halomonas heilongjiangensis</name>
    <dbReference type="NCBI Taxonomy" id="1387883"/>
    <lineage>
        <taxon>Bacteria</taxon>
        <taxon>Pseudomonadati</taxon>
        <taxon>Pseudomonadota</taxon>
        <taxon>Gammaproteobacteria</taxon>
        <taxon>Oceanospirillales</taxon>
        <taxon>Halomonadaceae</taxon>
        <taxon>Halomonas</taxon>
    </lineage>
</organism>
<keyword evidence="2" id="KW-1185">Reference proteome</keyword>
<evidence type="ECO:0000313" key="1">
    <source>
        <dbReference type="EMBL" id="PMR71733.1"/>
    </source>
</evidence>
<dbReference type="Proteomes" id="UP000235346">
    <property type="component" value="Unassembled WGS sequence"/>
</dbReference>
<evidence type="ECO:0000313" key="2">
    <source>
        <dbReference type="Proteomes" id="UP000235346"/>
    </source>
</evidence>
<sequence length="63" mass="7012">MEITASIDDELYRQALEMSESGLDNASDLFHEVLKTYVRIQVGRRRGASGGDAPDMQDIPREG</sequence>
<dbReference type="AlphaFoldDB" id="A0A2N7TU75"/>
<reference evidence="1 2" key="1">
    <citation type="submission" date="2018-01" db="EMBL/GenBank/DDBJ databases">
        <title>Halomonas endophytica sp. nov., isolated from storage liquid in the stems of Populus euphratica.</title>
        <authorList>
            <person name="Chen C."/>
        </authorList>
    </citation>
    <scope>NUCLEOTIDE SEQUENCE [LARGE SCALE GENOMIC DNA]</scope>
    <source>
        <strain evidence="1 2">DSM 26881</strain>
    </source>
</reference>
<proteinExistence type="predicted"/>
<protein>
    <submittedName>
        <fullName evidence="1">DUF2191 domain-containing protein</fullName>
    </submittedName>
</protein>
<comment type="caution">
    <text evidence="1">The sequence shown here is derived from an EMBL/GenBank/DDBJ whole genome shotgun (WGS) entry which is preliminary data.</text>
</comment>